<dbReference type="PANTHER" id="PTHR47891:SF2">
    <property type="entry name" value="MAGNESIUM AND COBALT TRANSPORTER"/>
    <property type="match status" value="1"/>
</dbReference>
<dbReference type="AlphaFoldDB" id="A0A9D1J9M3"/>
<dbReference type="InterPro" id="IPR002523">
    <property type="entry name" value="MgTranspt_CorA/ZnTranspt_ZntB"/>
</dbReference>
<dbReference type="Pfam" id="PF01544">
    <property type="entry name" value="CorA"/>
    <property type="match status" value="1"/>
</dbReference>
<feature type="transmembrane region" description="Helical" evidence="6">
    <location>
        <begin position="254"/>
        <end position="273"/>
    </location>
</feature>
<comment type="similarity">
    <text evidence="2">Belongs to the CorA metal ion transporter (MIT) (TC 1.A.35) family.</text>
</comment>
<dbReference type="GO" id="GO:0046873">
    <property type="term" value="F:metal ion transmembrane transporter activity"/>
    <property type="evidence" value="ECO:0007669"/>
    <property type="project" value="InterPro"/>
</dbReference>
<evidence type="ECO:0000256" key="2">
    <source>
        <dbReference type="ARBA" id="ARBA00009765"/>
    </source>
</evidence>
<name>A0A9D1J9M3_9FIRM</name>
<evidence type="ECO:0000313" key="8">
    <source>
        <dbReference type="Proteomes" id="UP000823913"/>
    </source>
</evidence>
<gene>
    <name evidence="7" type="ORF">IAB94_06405</name>
</gene>
<dbReference type="SUPFAM" id="SSF144083">
    <property type="entry name" value="Magnesium transport protein CorA, transmembrane region"/>
    <property type="match status" value="1"/>
</dbReference>
<dbReference type="InterPro" id="IPR045863">
    <property type="entry name" value="CorA_TM1_TM2"/>
</dbReference>
<proteinExistence type="inferred from homology"/>
<dbReference type="SUPFAM" id="SSF143865">
    <property type="entry name" value="CorA soluble domain-like"/>
    <property type="match status" value="1"/>
</dbReference>
<evidence type="ECO:0000256" key="3">
    <source>
        <dbReference type="ARBA" id="ARBA00022692"/>
    </source>
</evidence>
<reference evidence="7" key="1">
    <citation type="submission" date="2020-10" db="EMBL/GenBank/DDBJ databases">
        <authorList>
            <person name="Gilroy R."/>
        </authorList>
    </citation>
    <scope>NUCLEOTIDE SEQUENCE</scope>
    <source>
        <strain evidence="7">ChiW16-3235</strain>
    </source>
</reference>
<evidence type="ECO:0000256" key="1">
    <source>
        <dbReference type="ARBA" id="ARBA00004141"/>
    </source>
</evidence>
<comment type="subcellular location">
    <subcellularLocation>
        <location evidence="1">Membrane</location>
        <topology evidence="1">Multi-pass membrane protein</topology>
    </subcellularLocation>
</comment>
<keyword evidence="5 6" id="KW-0472">Membrane</keyword>
<dbReference type="InterPro" id="IPR045861">
    <property type="entry name" value="CorA_cytoplasmic_dom"/>
</dbReference>
<evidence type="ECO:0000256" key="6">
    <source>
        <dbReference type="SAM" id="Phobius"/>
    </source>
</evidence>
<evidence type="ECO:0000256" key="4">
    <source>
        <dbReference type="ARBA" id="ARBA00022989"/>
    </source>
</evidence>
<sequence>MVKYFVSGGDNKLAQVQAFEQLCWVDMVNPTDDEVDDVVEVTGVSEDMIKAALDEEEPARTEFDEGNSMFVVDCPIIEESESGDTYSTLPLAIIYNKKCIITVCLKGNPVLKDFITGRIKVFCDKPVAFILNFMYGNAKRFLYCLKQIDRKAHRVQAELGRTLKNEEILQLLELENSLVYFSTSLNSNYKVHEKLSKVEAVATREDYQDLFDDMVIESSQAIEMCKIYKDILSVSMDAYGSVISNNANDTMKKLTVITILLAIPTMIAGFWGMNVPVPWQIQDGDTSTLWFWVIIIATFILTAAVAFVLVKSMKFRPAAKRRQRRKKRSRDD</sequence>
<dbReference type="Gene3D" id="1.20.58.340">
    <property type="entry name" value="Magnesium transport protein CorA, transmembrane region"/>
    <property type="match status" value="2"/>
</dbReference>
<keyword evidence="3 6" id="KW-0812">Transmembrane</keyword>
<dbReference type="GO" id="GO:0016020">
    <property type="term" value="C:membrane"/>
    <property type="evidence" value="ECO:0007669"/>
    <property type="project" value="UniProtKB-SubCell"/>
</dbReference>
<comment type="caution">
    <text evidence="7">The sequence shown here is derived from an EMBL/GenBank/DDBJ whole genome shotgun (WGS) entry which is preliminary data.</text>
</comment>
<reference evidence="7" key="2">
    <citation type="journal article" date="2021" name="PeerJ">
        <title>Extensive microbial diversity within the chicken gut microbiome revealed by metagenomics and culture.</title>
        <authorList>
            <person name="Gilroy R."/>
            <person name="Ravi A."/>
            <person name="Getino M."/>
            <person name="Pursley I."/>
            <person name="Horton D.L."/>
            <person name="Alikhan N.F."/>
            <person name="Baker D."/>
            <person name="Gharbi K."/>
            <person name="Hall N."/>
            <person name="Watson M."/>
            <person name="Adriaenssens E.M."/>
            <person name="Foster-Nyarko E."/>
            <person name="Jarju S."/>
            <person name="Secka A."/>
            <person name="Antonio M."/>
            <person name="Oren A."/>
            <person name="Chaudhuri R.R."/>
            <person name="La Ragione R."/>
            <person name="Hildebrand F."/>
            <person name="Pallen M.J."/>
        </authorList>
    </citation>
    <scope>NUCLEOTIDE SEQUENCE</scope>
    <source>
        <strain evidence="7">ChiW16-3235</strain>
    </source>
</reference>
<evidence type="ECO:0000256" key="5">
    <source>
        <dbReference type="ARBA" id="ARBA00023136"/>
    </source>
</evidence>
<accession>A0A9D1J9M3</accession>
<evidence type="ECO:0000313" key="7">
    <source>
        <dbReference type="EMBL" id="HIR67658.1"/>
    </source>
</evidence>
<dbReference type="InterPro" id="IPR047199">
    <property type="entry name" value="CorA-like"/>
</dbReference>
<protein>
    <submittedName>
        <fullName evidence="7">Magnesium transporter CorA family protein</fullName>
    </submittedName>
</protein>
<dbReference type="EMBL" id="DVHK01000131">
    <property type="protein sequence ID" value="HIR67658.1"/>
    <property type="molecule type" value="Genomic_DNA"/>
</dbReference>
<feature type="transmembrane region" description="Helical" evidence="6">
    <location>
        <begin position="289"/>
        <end position="310"/>
    </location>
</feature>
<keyword evidence="4 6" id="KW-1133">Transmembrane helix</keyword>
<dbReference type="Proteomes" id="UP000823913">
    <property type="component" value="Unassembled WGS sequence"/>
</dbReference>
<organism evidence="7 8">
    <name type="scientific">Candidatus Coproplasma avicola</name>
    <dbReference type="NCBI Taxonomy" id="2840744"/>
    <lineage>
        <taxon>Bacteria</taxon>
        <taxon>Bacillati</taxon>
        <taxon>Bacillota</taxon>
        <taxon>Clostridia</taxon>
        <taxon>Eubacteriales</taxon>
        <taxon>Candidatus Coproplasma</taxon>
    </lineage>
</organism>
<dbReference type="PANTHER" id="PTHR47891">
    <property type="entry name" value="TRANSPORTER-RELATED"/>
    <property type="match status" value="1"/>
</dbReference>
<dbReference type="Gene3D" id="3.30.460.20">
    <property type="entry name" value="CorA soluble domain-like"/>
    <property type="match status" value="1"/>
</dbReference>
<dbReference type="CDD" id="cd12827">
    <property type="entry name" value="EcCorA_ZntB-like_u2"/>
    <property type="match status" value="1"/>
</dbReference>